<feature type="transmembrane region" description="Helical" evidence="13">
    <location>
        <begin position="381"/>
        <end position="398"/>
    </location>
</feature>
<dbReference type="GO" id="GO:0006656">
    <property type="term" value="P:phosphatidylcholine biosynthetic process"/>
    <property type="evidence" value="ECO:0007669"/>
    <property type="project" value="TreeGrafter"/>
</dbReference>
<feature type="transmembrane region" description="Helical" evidence="13">
    <location>
        <begin position="404"/>
        <end position="423"/>
    </location>
</feature>
<keyword evidence="7 13" id="KW-1133">Transmembrane helix</keyword>
<feature type="transmembrane region" description="Helical" evidence="13">
    <location>
        <begin position="228"/>
        <end position="250"/>
    </location>
</feature>
<evidence type="ECO:0000313" key="15">
    <source>
        <dbReference type="Proteomes" id="UP000324907"/>
    </source>
</evidence>
<evidence type="ECO:0000256" key="12">
    <source>
        <dbReference type="ARBA" id="ARBA00023315"/>
    </source>
</evidence>
<evidence type="ECO:0000256" key="4">
    <source>
        <dbReference type="ARBA" id="ARBA00022516"/>
    </source>
</evidence>
<accession>A0A5A8DRH2</accession>
<evidence type="ECO:0000256" key="10">
    <source>
        <dbReference type="ARBA" id="ARBA00023209"/>
    </source>
</evidence>
<evidence type="ECO:0000256" key="2">
    <source>
        <dbReference type="ARBA" id="ARBA00006675"/>
    </source>
</evidence>
<keyword evidence="12" id="KW-0012">Acyltransferase</keyword>
<keyword evidence="6 13" id="KW-0812">Transmembrane</keyword>
<keyword evidence="10" id="KW-0594">Phospholipid biosynthesis</keyword>
<evidence type="ECO:0000256" key="8">
    <source>
        <dbReference type="ARBA" id="ARBA00023098"/>
    </source>
</evidence>
<evidence type="ECO:0000256" key="5">
    <source>
        <dbReference type="ARBA" id="ARBA00022679"/>
    </source>
</evidence>
<feature type="transmembrane region" description="Helical" evidence="13">
    <location>
        <begin position="184"/>
        <end position="208"/>
    </location>
</feature>
<feature type="transmembrane region" description="Helical" evidence="13">
    <location>
        <begin position="454"/>
        <end position="473"/>
    </location>
</feature>
<comment type="subcellular location">
    <subcellularLocation>
        <location evidence="1">Membrane</location>
        <topology evidence="1">Multi-pass membrane protein</topology>
    </subcellularLocation>
</comment>
<keyword evidence="11" id="KW-1208">Phospholipid metabolism</keyword>
<keyword evidence="9 13" id="KW-0472">Membrane</keyword>
<evidence type="ECO:0000256" key="11">
    <source>
        <dbReference type="ARBA" id="ARBA00023264"/>
    </source>
</evidence>
<organism evidence="14 15">
    <name type="scientific">Cafeteria roenbergensis</name>
    <name type="common">Marine flagellate</name>
    <dbReference type="NCBI Taxonomy" id="33653"/>
    <lineage>
        <taxon>Eukaryota</taxon>
        <taxon>Sar</taxon>
        <taxon>Stramenopiles</taxon>
        <taxon>Bigyra</taxon>
        <taxon>Opalozoa</taxon>
        <taxon>Bicosoecida</taxon>
        <taxon>Cafeteriaceae</taxon>
        <taxon>Cafeteria</taxon>
    </lineage>
</organism>
<keyword evidence="8" id="KW-0443">Lipid metabolism</keyword>
<feature type="transmembrane region" description="Helical" evidence="13">
    <location>
        <begin position="52"/>
        <end position="77"/>
    </location>
</feature>
<reference evidence="14 15" key="1">
    <citation type="submission" date="2019-07" db="EMBL/GenBank/DDBJ databases">
        <title>Genomes of Cafeteria roenbergensis.</title>
        <authorList>
            <person name="Fischer M.G."/>
            <person name="Hackl T."/>
            <person name="Roman M."/>
        </authorList>
    </citation>
    <scope>NUCLEOTIDE SEQUENCE [LARGE SCALE GENOMIC DNA]</scope>
    <source>
        <strain evidence="14 15">RCC970-E3</strain>
    </source>
</reference>
<keyword evidence="4" id="KW-0444">Lipid biosynthesis</keyword>
<dbReference type="GO" id="GO:0016020">
    <property type="term" value="C:membrane"/>
    <property type="evidence" value="ECO:0007669"/>
    <property type="project" value="UniProtKB-SubCell"/>
</dbReference>
<dbReference type="Pfam" id="PF10998">
    <property type="entry name" value="DUF2838"/>
    <property type="match status" value="1"/>
</dbReference>
<proteinExistence type="inferred from homology"/>
<feature type="transmembrane region" description="Helical" evidence="13">
    <location>
        <begin position="430"/>
        <end position="448"/>
    </location>
</feature>
<evidence type="ECO:0000313" key="14">
    <source>
        <dbReference type="EMBL" id="KAA0166371.1"/>
    </source>
</evidence>
<evidence type="ECO:0000256" key="13">
    <source>
        <dbReference type="SAM" id="Phobius"/>
    </source>
</evidence>
<feature type="transmembrane region" description="Helical" evidence="13">
    <location>
        <begin position="663"/>
        <end position="680"/>
    </location>
</feature>
<protein>
    <recommendedName>
        <fullName evidence="3">Glycerophosphocholine acyltransferase 1</fullName>
    </recommendedName>
</protein>
<dbReference type="InterPro" id="IPR021261">
    <property type="entry name" value="GPCAT"/>
</dbReference>
<dbReference type="PANTHER" id="PTHR31201">
    <property type="entry name" value="OS01G0585100 PROTEIN"/>
    <property type="match status" value="1"/>
</dbReference>
<name>A0A5A8DRH2_CAFRO</name>
<evidence type="ECO:0000256" key="1">
    <source>
        <dbReference type="ARBA" id="ARBA00004141"/>
    </source>
</evidence>
<dbReference type="Proteomes" id="UP000324907">
    <property type="component" value="Unassembled WGS sequence"/>
</dbReference>
<dbReference type="GO" id="GO:0016746">
    <property type="term" value="F:acyltransferase activity"/>
    <property type="evidence" value="ECO:0007669"/>
    <property type="project" value="UniProtKB-KW"/>
</dbReference>
<feature type="transmembrane region" description="Helical" evidence="13">
    <location>
        <begin position="111"/>
        <end position="128"/>
    </location>
</feature>
<feature type="transmembrane region" description="Helical" evidence="13">
    <location>
        <begin position="554"/>
        <end position="572"/>
    </location>
</feature>
<evidence type="ECO:0000256" key="7">
    <source>
        <dbReference type="ARBA" id="ARBA00022989"/>
    </source>
</evidence>
<evidence type="ECO:0000256" key="3">
    <source>
        <dbReference type="ARBA" id="ARBA00019082"/>
    </source>
</evidence>
<feature type="transmembrane region" description="Helical" evidence="13">
    <location>
        <begin position="485"/>
        <end position="505"/>
    </location>
</feature>
<evidence type="ECO:0000256" key="6">
    <source>
        <dbReference type="ARBA" id="ARBA00022692"/>
    </source>
</evidence>
<dbReference type="AlphaFoldDB" id="A0A5A8DRH2"/>
<sequence>MGSWRPQPGSSEMVSFYLYIPAIVFAVWQFTERSRMERHARLQQRLQQVPQCIPRSMPVFAGLVAASFVFRALWFFARGTDILGTQDPGASSCRSGLHCAEQILASFFNRLGQTIFFAAFAIIASFLRKWGQSLEQEGARISERDCVDLSFMLLSFYQALLQVGILLLFLFFDVGEDADGYESFYLYSVVFSNVALALAVSLSGCSLVSRLGALLHHRARDARFRVAVIQWTVSVLLLLKSFLFVMRPLFGIVLTGEVGAVAYPWFFYTVPELVSGCLVLALTSPHGKDGTRDDGDDPKGCRRQVVACLAACLPTCCIECGFAPASMPSPASRAEEAKQSLRQRVVLSLRRRLLGAENKRFRDAAALVLDRPETVYLRDESAFLLGIINLMVTEAVVLTNPQGFWLWFLLWLPTLLLIRLWTYSRKGWQMFLLDFCYAANLLMVTALLTGSPVVFWAAFAVACGPVATAIVAWRNSLVFHDIDKTTTVVIHAFPALVAFCTRWFGLGPNGVPFCDSAWGPRVELMRRVWPKSAWEAAVADPGTPCEPIPSALELWVLGMVTYAVWQALYLLLTEVPWLLGSWLEGHDEVETSMRWLVRSKTGLLHRAARAVCEAVGFLGKEEELNSREIKTKFIFVSAQLIFTGITLLPGVMAAHWFEGCTTWLLLLLVGAAANGAQYYVQVFARRYAKSVEEKWAQTVEKAAQIAAEAAAESQVHDAHPRAEVTAAS</sequence>
<dbReference type="EMBL" id="VLTL01000040">
    <property type="protein sequence ID" value="KAA0166371.1"/>
    <property type="molecule type" value="Genomic_DNA"/>
</dbReference>
<gene>
    <name evidence="14" type="ORF">FNF28_03140</name>
</gene>
<comment type="caution">
    <text evidence="14">The sequence shown here is derived from an EMBL/GenBank/DDBJ whole genome shotgun (WGS) entry which is preliminary data.</text>
</comment>
<feature type="transmembrane region" description="Helical" evidence="13">
    <location>
        <begin position="262"/>
        <end position="282"/>
    </location>
</feature>
<dbReference type="PANTHER" id="PTHR31201:SF1">
    <property type="entry name" value="GLYCEROPHOSPHOCHOLINE ACYLTRANSFERASE 1"/>
    <property type="match status" value="1"/>
</dbReference>
<feature type="transmembrane region" description="Helical" evidence="13">
    <location>
        <begin position="633"/>
        <end position="657"/>
    </location>
</feature>
<keyword evidence="5" id="KW-0808">Transferase</keyword>
<feature type="transmembrane region" description="Helical" evidence="13">
    <location>
        <begin position="14"/>
        <end position="31"/>
    </location>
</feature>
<comment type="similarity">
    <text evidence="2">Belongs to the GPC1 family.</text>
</comment>
<feature type="transmembrane region" description="Helical" evidence="13">
    <location>
        <begin position="149"/>
        <end position="172"/>
    </location>
</feature>
<evidence type="ECO:0000256" key="9">
    <source>
        <dbReference type="ARBA" id="ARBA00023136"/>
    </source>
</evidence>